<sequence>MGSIDVKEPSFARNIVRVEQSTEEVREFLEGENIKSRLHSAKERGERPVIRAGQIFVNGRRICRADAGV</sequence>
<evidence type="ECO:0000313" key="2">
    <source>
        <dbReference type="Proteomes" id="UP000070035"/>
    </source>
</evidence>
<evidence type="ECO:0000313" key="1">
    <source>
        <dbReference type="EMBL" id="KXB01378.1"/>
    </source>
</evidence>
<dbReference type="Proteomes" id="UP000070035">
    <property type="component" value="Unassembled WGS sequence"/>
</dbReference>
<gene>
    <name evidence="1" type="ORF">AKJ44_02605</name>
</gene>
<accession>A0A133V4J9</accession>
<name>A0A133V4J9_9EURY</name>
<organism evidence="1 2">
    <name type="scientific">candidate division MSBL1 archaeon SCGC-AAA261F17</name>
    <dbReference type="NCBI Taxonomy" id="1698274"/>
    <lineage>
        <taxon>Archaea</taxon>
        <taxon>Methanobacteriati</taxon>
        <taxon>Methanobacteriota</taxon>
        <taxon>candidate division MSBL1</taxon>
    </lineage>
</organism>
<keyword evidence="2" id="KW-1185">Reference proteome</keyword>
<protein>
    <submittedName>
        <fullName evidence="1">Uncharacterized protein</fullName>
    </submittedName>
</protein>
<reference evidence="1 2" key="1">
    <citation type="journal article" date="2016" name="Sci. Rep.">
        <title>Metabolic traits of an uncultured archaeal lineage -MSBL1- from brine pools of the Red Sea.</title>
        <authorList>
            <person name="Mwirichia R."/>
            <person name="Alam I."/>
            <person name="Rashid M."/>
            <person name="Vinu M."/>
            <person name="Ba-Alawi W."/>
            <person name="Anthony Kamau A."/>
            <person name="Kamanda Ngugi D."/>
            <person name="Goker M."/>
            <person name="Klenk H.P."/>
            <person name="Bajic V."/>
            <person name="Stingl U."/>
        </authorList>
    </citation>
    <scope>NUCLEOTIDE SEQUENCE [LARGE SCALE GENOMIC DNA]</scope>
    <source>
        <strain evidence="1">SCGC-AAA261F17</strain>
    </source>
</reference>
<proteinExistence type="predicted"/>
<comment type="caution">
    <text evidence="1">The sequence shown here is derived from an EMBL/GenBank/DDBJ whole genome shotgun (WGS) entry which is preliminary data.</text>
</comment>
<dbReference type="AlphaFoldDB" id="A0A133V4J9"/>
<dbReference type="EMBL" id="LHXY01000040">
    <property type="protein sequence ID" value="KXB01378.1"/>
    <property type="molecule type" value="Genomic_DNA"/>
</dbReference>